<dbReference type="HOGENOM" id="CLU_164205_1_0_1"/>
<dbReference type="SUPFAM" id="SSF53098">
    <property type="entry name" value="Ribonuclease H-like"/>
    <property type="match status" value="1"/>
</dbReference>
<dbReference type="InParanoid" id="A0A0D0C1H3"/>
<keyword evidence="3" id="KW-1185">Reference proteome</keyword>
<evidence type="ECO:0000259" key="1">
    <source>
        <dbReference type="PROSITE" id="PS50879"/>
    </source>
</evidence>
<organism evidence="2 3">
    <name type="scientific">Paxillus rubicundulus Ve08.2h10</name>
    <dbReference type="NCBI Taxonomy" id="930991"/>
    <lineage>
        <taxon>Eukaryota</taxon>
        <taxon>Fungi</taxon>
        <taxon>Dikarya</taxon>
        <taxon>Basidiomycota</taxon>
        <taxon>Agaricomycotina</taxon>
        <taxon>Agaricomycetes</taxon>
        <taxon>Agaricomycetidae</taxon>
        <taxon>Boletales</taxon>
        <taxon>Paxilineae</taxon>
        <taxon>Paxillaceae</taxon>
        <taxon>Paxillus</taxon>
    </lineage>
</organism>
<dbReference type="InterPro" id="IPR012337">
    <property type="entry name" value="RNaseH-like_sf"/>
</dbReference>
<dbReference type="OrthoDB" id="3265515at2759"/>
<dbReference type="Gene3D" id="3.30.420.10">
    <property type="entry name" value="Ribonuclease H-like superfamily/Ribonuclease H"/>
    <property type="match status" value="1"/>
</dbReference>
<dbReference type="InterPro" id="IPR036397">
    <property type="entry name" value="RNaseH_sf"/>
</dbReference>
<dbReference type="PROSITE" id="PS50879">
    <property type="entry name" value="RNASE_H_1"/>
    <property type="match status" value="1"/>
</dbReference>
<sequence length="107" mass="12430">MKLTKTDITVRWISGHNRVEGNKRADKEAKEVAKSAGNNSLQKCLPTFLWEQSLHTSILAIKQEQNSIMKKHWERLWAKSPCHTHTFKYDKNLPSGSFHRTTKGNIW</sequence>
<dbReference type="STRING" id="930991.A0A0D0C1H3"/>
<protein>
    <recommendedName>
        <fullName evidence="1">RNase H type-1 domain-containing protein</fullName>
    </recommendedName>
</protein>
<reference evidence="2 3" key="1">
    <citation type="submission" date="2014-04" db="EMBL/GenBank/DDBJ databases">
        <authorList>
            <consortium name="DOE Joint Genome Institute"/>
            <person name="Kuo A."/>
            <person name="Kohler A."/>
            <person name="Jargeat P."/>
            <person name="Nagy L.G."/>
            <person name="Floudas D."/>
            <person name="Copeland A."/>
            <person name="Barry K.W."/>
            <person name="Cichocki N."/>
            <person name="Veneault-Fourrey C."/>
            <person name="LaButti K."/>
            <person name="Lindquist E.A."/>
            <person name="Lipzen A."/>
            <person name="Lundell T."/>
            <person name="Morin E."/>
            <person name="Murat C."/>
            <person name="Sun H."/>
            <person name="Tunlid A."/>
            <person name="Henrissat B."/>
            <person name="Grigoriev I.V."/>
            <person name="Hibbett D.S."/>
            <person name="Martin F."/>
            <person name="Nordberg H.P."/>
            <person name="Cantor M.N."/>
            <person name="Hua S.X."/>
        </authorList>
    </citation>
    <scope>NUCLEOTIDE SEQUENCE [LARGE SCALE GENOMIC DNA]</scope>
    <source>
        <strain evidence="2 3">Ve08.2h10</strain>
    </source>
</reference>
<evidence type="ECO:0000313" key="3">
    <source>
        <dbReference type="Proteomes" id="UP000054538"/>
    </source>
</evidence>
<reference evidence="3" key="2">
    <citation type="submission" date="2015-01" db="EMBL/GenBank/DDBJ databases">
        <title>Evolutionary Origins and Diversification of the Mycorrhizal Mutualists.</title>
        <authorList>
            <consortium name="DOE Joint Genome Institute"/>
            <consortium name="Mycorrhizal Genomics Consortium"/>
            <person name="Kohler A."/>
            <person name="Kuo A."/>
            <person name="Nagy L.G."/>
            <person name="Floudas D."/>
            <person name="Copeland A."/>
            <person name="Barry K.W."/>
            <person name="Cichocki N."/>
            <person name="Veneault-Fourrey C."/>
            <person name="LaButti K."/>
            <person name="Lindquist E.A."/>
            <person name="Lipzen A."/>
            <person name="Lundell T."/>
            <person name="Morin E."/>
            <person name="Murat C."/>
            <person name="Riley R."/>
            <person name="Ohm R."/>
            <person name="Sun H."/>
            <person name="Tunlid A."/>
            <person name="Henrissat B."/>
            <person name="Grigoriev I.V."/>
            <person name="Hibbett D.S."/>
            <person name="Martin F."/>
        </authorList>
    </citation>
    <scope>NUCLEOTIDE SEQUENCE [LARGE SCALE GENOMIC DNA]</scope>
    <source>
        <strain evidence="3">Ve08.2h10</strain>
    </source>
</reference>
<proteinExistence type="predicted"/>
<dbReference type="InterPro" id="IPR002156">
    <property type="entry name" value="RNaseH_domain"/>
</dbReference>
<evidence type="ECO:0000313" key="2">
    <source>
        <dbReference type="EMBL" id="KIK77067.1"/>
    </source>
</evidence>
<accession>A0A0D0C1H3</accession>
<gene>
    <name evidence="2" type="ORF">PAXRUDRAFT_36837</name>
</gene>
<dbReference type="GO" id="GO:0004523">
    <property type="term" value="F:RNA-DNA hybrid ribonuclease activity"/>
    <property type="evidence" value="ECO:0007669"/>
    <property type="project" value="InterPro"/>
</dbReference>
<feature type="domain" description="RNase H type-1" evidence="1">
    <location>
        <begin position="1"/>
        <end position="34"/>
    </location>
</feature>
<dbReference type="Proteomes" id="UP000054538">
    <property type="component" value="Unassembled WGS sequence"/>
</dbReference>
<dbReference type="GO" id="GO:0003676">
    <property type="term" value="F:nucleic acid binding"/>
    <property type="evidence" value="ECO:0007669"/>
    <property type="project" value="InterPro"/>
</dbReference>
<name>A0A0D0C1H3_9AGAM</name>
<dbReference type="EMBL" id="KN827161">
    <property type="protein sequence ID" value="KIK77067.1"/>
    <property type="molecule type" value="Genomic_DNA"/>
</dbReference>
<dbReference type="AlphaFoldDB" id="A0A0D0C1H3"/>